<feature type="transmembrane region" description="Helical" evidence="2">
    <location>
        <begin position="39"/>
        <end position="61"/>
    </location>
</feature>
<sequence length="269" mass="27897">MAQINPPKRLASSREGDLREDHLTDAYARSTSFFDEHRTAIVAVVVGLIVLALVVIGYQTWRAAQSEEAQQYLGAILVEYERGNYQAALDGTDATPGLLEIADDYGSTATGEQATFFAADALFQLGRLDEARAMFEDYDGGGLLEASALAGQAAIYEVEGDPARAAELYERAAGVYDSPASGPAYLLDAGRAHLAAGDAAAAEGVLQRVLDEYGDAREAEAAQVELGRAEAAATAAGTATGDVRPAPAAADTDAAAGAAAPGLQVEEVQ</sequence>
<dbReference type="SUPFAM" id="SSF48452">
    <property type="entry name" value="TPR-like"/>
    <property type="match status" value="1"/>
</dbReference>
<name>A0ABU3BMF0_9BACT</name>
<keyword evidence="2" id="KW-1133">Transmembrane helix</keyword>
<dbReference type="Gene3D" id="1.25.40.10">
    <property type="entry name" value="Tetratricopeptide repeat domain"/>
    <property type="match status" value="1"/>
</dbReference>
<feature type="region of interest" description="Disordered" evidence="1">
    <location>
        <begin position="233"/>
        <end position="269"/>
    </location>
</feature>
<keyword evidence="2" id="KW-0812">Transmembrane</keyword>
<keyword evidence="2" id="KW-0472">Membrane</keyword>
<evidence type="ECO:0000313" key="5">
    <source>
        <dbReference type="Proteomes" id="UP001267426"/>
    </source>
</evidence>
<dbReference type="InterPro" id="IPR011990">
    <property type="entry name" value="TPR-like_helical_dom_sf"/>
</dbReference>
<reference evidence="4 5" key="1">
    <citation type="submission" date="2023-09" db="EMBL/GenBank/DDBJ databases">
        <authorList>
            <person name="Rey-Velasco X."/>
        </authorList>
    </citation>
    <scope>NUCLEOTIDE SEQUENCE [LARGE SCALE GENOMIC DNA]</scope>
    <source>
        <strain evidence="4 5">F394</strain>
    </source>
</reference>
<dbReference type="Proteomes" id="UP001267426">
    <property type="component" value="Unassembled WGS sequence"/>
</dbReference>
<dbReference type="Pfam" id="PF09976">
    <property type="entry name" value="TPR_21"/>
    <property type="match status" value="1"/>
</dbReference>
<evidence type="ECO:0000313" key="4">
    <source>
        <dbReference type="EMBL" id="MDT0630477.1"/>
    </source>
</evidence>
<accession>A0ABU3BMF0</accession>
<evidence type="ECO:0000259" key="3">
    <source>
        <dbReference type="Pfam" id="PF09976"/>
    </source>
</evidence>
<feature type="compositionally biased region" description="Low complexity" evidence="1">
    <location>
        <begin position="233"/>
        <end position="262"/>
    </location>
</feature>
<dbReference type="InterPro" id="IPR018704">
    <property type="entry name" value="SecYEG/CpoB_TPR"/>
</dbReference>
<keyword evidence="5" id="KW-1185">Reference proteome</keyword>
<dbReference type="EMBL" id="JAVRHT010000002">
    <property type="protein sequence ID" value="MDT0630477.1"/>
    <property type="molecule type" value="Genomic_DNA"/>
</dbReference>
<evidence type="ECO:0000256" key="1">
    <source>
        <dbReference type="SAM" id="MobiDB-lite"/>
    </source>
</evidence>
<feature type="domain" description="Ancillary SecYEG translocon subunit/Cell division coordinator CpoB TPR" evidence="3">
    <location>
        <begin position="32"/>
        <end position="136"/>
    </location>
</feature>
<gene>
    <name evidence="4" type="ORF">RM540_01845</name>
</gene>
<protein>
    <submittedName>
        <fullName evidence="4">Tetratricopeptide repeat protein</fullName>
    </submittedName>
</protein>
<dbReference type="RefSeq" id="WP_311661596.1">
    <property type="nucleotide sequence ID" value="NZ_JAVRHT010000002.1"/>
</dbReference>
<evidence type="ECO:0000256" key="2">
    <source>
        <dbReference type="SAM" id="Phobius"/>
    </source>
</evidence>
<proteinExistence type="predicted"/>
<organism evidence="4 5">
    <name type="scientific">Rubrivirga litoralis</name>
    <dbReference type="NCBI Taxonomy" id="3075598"/>
    <lineage>
        <taxon>Bacteria</taxon>
        <taxon>Pseudomonadati</taxon>
        <taxon>Rhodothermota</taxon>
        <taxon>Rhodothermia</taxon>
        <taxon>Rhodothermales</taxon>
        <taxon>Rubricoccaceae</taxon>
        <taxon>Rubrivirga</taxon>
    </lineage>
</organism>
<comment type="caution">
    <text evidence="4">The sequence shown here is derived from an EMBL/GenBank/DDBJ whole genome shotgun (WGS) entry which is preliminary data.</text>
</comment>